<sequence>MLSDTEEQALVDLCKTFINSGEDVTLAHLLMTTKGGPGYRSSARFDIAEYIKLDDGKLNALVLNVDTAGPGALLSAQPMTVDEESTGTPGDWSIESFLAGAAL</sequence>
<keyword evidence="2" id="KW-1185">Reference proteome</keyword>
<organism evidence="1 2">
    <name type="scientific">Gymnopilus junonius</name>
    <name type="common">Spectacular rustgill mushroom</name>
    <name type="synonym">Gymnopilus spectabilis subsp. junonius</name>
    <dbReference type="NCBI Taxonomy" id="109634"/>
    <lineage>
        <taxon>Eukaryota</taxon>
        <taxon>Fungi</taxon>
        <taxon>Dikarya</taxon>
        <taxon>Basidiomycota</taxon>
        <taxon>Agaricomycotina</taxon>
        <taxon>Agaricomycetes</taxon>
        <taxon>Agaricomycetidae</taxon>
        <taxon>Agaricales</taxon>
        <taxon>Agaricineae</taxon>
        <taxon>Hymenogastraceae</taxon>
        <taxon>Gymnopilus</taxon>
    </lineage>
</organism>
<name>A0A9P5TR10_GYMJU</name>
<reference evidence="1" key="1">
    <citation type="submission" date="2020-11" db="EMBL/GenBank/DDBJ databases">
        <authorList>
            <consortium name="DOE Joint Genome Institute"/>
            <person name="Ahrendt S."/>
            <person name="Riley R."/>
            <person name="Andreopoulos W."/>
            <person name="LaButti K."/>
            <person name="Pangilinan J."/>
            <person name="Ruiz-duenas F.J."/>
            <person name="Barrasa J.M."/>
            <person name="Sanchez-Garcia M."/>
            <person name="Camarero S."/>
            <person name="Miyauchi S."/>
            <person name="Serrano A."/>
            <person name="Linde D."/>
            <person name="Babiker R."/>
            <person name="Drula E."/>
            <person name="Ayuso-Fernandez I."/>
            <person name="Pacheco R."/>
            <person name="Padilla G."/>
            <person name="Ferreira P."/>
            <person name="Barriuso J."/>
            <person name="Kellner H."/>
            <person name="Castanera R."/>
            <person name="Alfaro M."/>
            <person name="Ramirez L."/>
            <person name="Pisabarro A.G."/>
            <person name="Kuo A."/>
            <person name="Tritt A."/>
            <person name="Lipzen A."/>
            <person name="He G."/>
            <person name="Yan M."/>
            <person name="Ng V."/>
            <person name="Cullen D."/>
            <person name="Martin F."/>
            <person name="Rosso M.-N."/>
            <person name="Henrissat B."/>
            <person name="Hibbett D."/>
            <person name="Martinez A.T."/>
            <person name="Grigoriev I.V."/>
        </authorList>
    </citation>
    <scope>NUCLEOTIDE SEQUENCE</scope>
    <source>
        <strain evidence="1">AH 44721</strain>
    </source>
</reference>
<gene>
    <name evidence="1" type="ORF">CPB84DRAFT_1823530</name>
</gene>
<dbReference type="AlphaFoldDB" id="A0A9P5TR10"/>
<dbReference type="OrthoDB" id="3060808at2759"/>
<evidence type="ECO:0000313" key="2">
    <source>
        <dbReference type="Proteomes" id="UP000724874"/>
    </source>
</evidence>
<evidence type="ECO:0000313" key="1">
    <source>
        <dbReference type="EMBL" id="KAF8904782.1"/>
    </source>
</evidence>
<protein>
    <submittedName>
        <fullName evidence="1">Uncharacterized protein</fullName>
    </submittedName>
</protein>
<comment type="caution">
    <text evidence="1">The sequence shown here is derived from an EMBL/GenBank/DDBJ whole genome shotgun (WGS) entry which is preliminary data.</text>
</comment>
<dbReference type="Proteomes" id="UP000724874">
    <property type="component" value="Unassembled WGS sequence"/>
</dbReference>
<proteinExistence type="predicted"/>
<dbReference type="EMBL" id="JADNYJ010000025">
    <property type="protein sequence ID" value="KAF8904782.1"/>
    <property type="molecule type" value="Genomic_DNA"/>
</dbReference>
<accession>A0A9P5TR10</accession>